<comment type="similarity">
    <text evidence="1 9 10">Belongs to the class-I aminoacyl-tRNA synthetase family.</text>
</comment>
<dbReference type="InterPro" id="IPR035684">
    <property type="entry name" value="ArgRS_core"/>
</dbReference>
<feature type="domain" description="DALR anticodon binding" evidence="11">
    <location>
        <begin position="426"/>
        <end position="536"/>
    </location>
</feature>
<keyword evidence="5 9" id="KW-0067">ATP-binding</keyword>
<keyword evidence="4 9" id="KW-0547">Nucleotide-binding</keyword>
<organism evidence="13 14">
    <name type="scientific">Mesomycoplasma lagogenitalium</name>
    <dbReference type="NCBI Taxonomy" id="171286"/>
    <lineage>
        <taxon>Bacteria</taxon>
        <taxon>Bacillati</taxon>
        <taxon>Mycoplasmatota</taxon>
        <taxon>Mycoplasmoidales</taxon>
        <taxon>Metamycoplasmataceae</taxon>
        <taxon>Mesomycoplasma</taxon>
    </lineage>
</organism>
<dbReference type="Gene3D" id="1.10.730.10">
    <property type="entry name" value="Isoleucyl-tRNA Synthetase, Domain 1"/>
    <property type="match status" value="1"/>
</dbReference>
<proteinExistence type="inferred from homology"/>
<dbReference type="InterPro" id="IPR001412">
    <property type="entry name" value="aa-tRNA-synth_I_CS"/>
</dbReference>
<dbReference type="PRINTS" id="PR01038">
    <property type="entry name" value="TRNASYNTHARG"/>
</dbReference>
<protein>
    <recommendedName>
        <fullName evidence="9">Arginine--tRNA ligase</fullName>
        <ecNumber evidence="9">6.1.1.19</ecNumber>
    </recommendedName>
    <alternativeName>
        <fullName evidence="9">Arginyl-tRNA synthetase</fullName>
        <shortName evidence="9">ArgRS</shortName>
    </alternativeName>
</protein>
<evidence type="ECO:0000256" key="3">
    <source>
        <dbReference type="ARBA" id="ARBA00022598"/>
    </source>
</evidence>
<dbReference type="PROSITE" id="PS00178">
    <property type="entry name" value="AA_TRNA_LIGASE_I"/>
    <property type="match status" value="1"/>
</dbReference>
<keyword evidence="14" id="KW-1185">Reference proteome</keyword>
<dbReference type="InterPro" id="IPR036695">
    <property type="entry name" value="Arg-tRNA-synth_N_sf"/>
</dbReference>
<reference evidence="13" key="1">
    <citation type="submission" date="2023-04" db="EMBL/GenBank/DDBJ databases">
        <title>Completed genome of Mycoplasma lagogenitalium type strain 12MS.</title>
        <authorList>
            <person name="Spergser J."/>
        </authorList>
    </citation>
    <scope>NUCLEOTIDE SEQUENCE</scope>
    <source>
        <strain evidence="13">12MS</strain>
    </source>
</reference>
<dbReference type="Gene3D" id="3.30.1360.70">
    <property type="entry name" value="Arginyl tRNA synthetase N-terminal domain"/>
    <property type="match status" value="1"/>
</dbReference>
<feature type="short sequence motif" description="'HIGH' region" evidence="9">
    <location>
        <begin position="119"/>
        <end position="129"/>
    </location>
</feature>
<feature type="domain" description="Arginyl tRNA synthetase N-terminal" evidence="12">
    <location>
        <begin position="1"/>
        <end position="84"/>
    </location>
</feature>
<dbReference type="Pfam" id="PF05746">
    <property type="entry name" value="DALR_1"/>
    <property type="match status" value="1"/>
</dbReference>
<accession>A0ABY8LTR9</accession>
<dbReference type="SUPFAM" id="SSF52374">
    <property type="entry name" value="Nucleotidylyl transferase"/>
    <property type="match status" value="1"/>
</dbReference>
<evidence type="ECO:0000259" key="11">
    <source>
        <dbReference type="SMART" id="SM00836"/>
    </source>
</evidence>
<sequence length="536" mass="61294">MNTKDQIISAIKQALNKLSIDKQIILTEPKNFGDYSTNIALTLKNQLNKNPLEIANLIVTHIDKEKYFIEKIEIAKPGFINFFVKNNIFVEQVNEINEKGLDYGKLNQNQKINIEFVSVNPTGFLHLGHARGAAVGATLANVLEFAGNKVFKEYYINDAGNQIDLLAISVFTRYLQHFKKDVKMPENSYIGQDIVWVAHVIIEKYRDKFVSSSFENEEVRNFFKNASVFILMNQIKKDLKLLGIEFDKFASEKLLYKENKIQQALSKLKGTYEKDGALWLKTSDFGDDKDRVLIKKDGSYTYFLPDIAYHNQKFLDNGGVDKLIDVWGADHIGYIKRMEIALSQLGYDSKNDFKVLTCQIVRLMKDGQELKMSKRKGITFTARELVHLVGKDAVRFFMIDRSENSGLDFDVEIAKENSQKNPVFMVQYAYARANQLLNKGKYLNQKASKISEALAIKLINVLKDFPELIKKISVNYKINLISEYLIKLAKEFNSFYSNVKIINSKNETSLLALVKATKTVLEIAMKLIGVSTPERM</sequence>
<dbReference type="SMART" id="SM01016">
    <property type="entry name" value="Arg_tRNA_synt_N"/>
    <property type="match status" value="1"/>
</dbReference>
<dbReference type="SUPFAM" id="SSF55190">
    <property type="entry name" value="Arginyl-tRNA synthetase (ArgRS), N-terminal 'additional' domain"/>
    <property type="match status" value="1"/>
</dbReference>
<dbReference type="Pfam" id="PF03485">
    <property type="entry name" value="Arg_tRNA_synt_N"/>
    <property type="match status" value="1"/>
</dbReference>
<dbReference type="Proteomes" id="UP001179842">
    <property type="component" value="Chromosome"/>
</dbReference>
<evidence type="ECO:0000256" key="2">
    <source>
        <dbReference type="ARBA" id="ARBA00022490"/>
    </source>
</evidence>
<dbReference type="InterPro" id="IPR008909">
    <property type="entry name" value="DALR_anticod-bd"/>
</dbReference>
<dbReference type="Gene3D" id="3.40.50.620">
    <property type="entry name" value="HUPs"/>
    <property type="match status" value="1"/>
</dbReference>
<dbReference type="CDD" id="cd00671">
    <property type="entry name" value="ArgRS_core"/>
    <property type="match status" value="1"/>
</dbReference>
<keyword evidence="2 9" id="KW-0963">Cytoplasm</keyword>
<dbReference type="RefSeq" id="WP_280101935.1">
    <property type="nucleotide sequence ID" value="NZ_CP122979.1"/>
</dbReference>
<keyword evidence="7 9" id="KW-0030">Aminoacyl-tRNA synthetase</keyword>
<evidence type="ECO:0000313" key="13">
    <source>
        <dbReference type="EMBL" id="WGI36634.1"/>
    </source>
</evidence>
<dbReference type="InterPro" id="IPR009080">
    <property type="entry name" value="tRNAsynth_Ia_anticodon-bd"/>
</dbReference>
<comment type="subunit">
    <text evidence="9">Monomer.</text>
</comment>
<evidence type="ECO:0000256" key="6">
    <source>
        <dbReference type="ARBA" id="ARBA00022917"/>
    </source>
</evidence>
<evidence type="ECO:0000256" key="9">
    <source>
        <dbReference type="HAMAP-Rule" id="MF_00123"/>
    </source>
</evidence>
<evidence type="ECO:0000259" key="12">
    <source>
        <dbReference type="SMART" id="SM01016"/>
    </source>
</evidence>
<dbReference type="PANTHER" id="PTHR11956">
    <property type="entry name" value="ARGINYL-TRNA SYNTHETASE"/>
    <property type="match status" value="1"/>
</dbReference>
<dbReference type="GO" id="GO:0004814">
    <property type="term" value="F:arginine-tRNA ligase activity"/>
    <property type="evidence" value="ECO:0007669"/>
    <property type="project" value="UniProtKB-EC"/>
</dbReference>
<dbReference type="PANTHER" id="PTHR11956:SF5">
    <property type="entry name" value="ARGININE--TRNA LIGASE, CYTOPLASMIC"/>
    <property type="match status" value="1"/>
</dbReference>
<evidence type="ECO:0000256" key="1">
    <source>
        <dbReference type="ARBA" id="ARBA00005594"/>
    </source>
</evidence>
<comment type="subcellular location">
    <subcellularLocation>
        <location evidence="9">Cytoplasm</location>
    </subcellularLocation>
</comment>
<keyword evidence="3 9" id="KW-0436">Ligase</keyword>
<dbReference type="Pfam" id="PF00750">
    <property type="entry name" value="tRNA-synt_1d"/>
    <property type="match status" value="1"/>
</dbReference>
<dbReference type="EMBL" id="CP122979">
    <property type="protein sequence ID" value="WGI36634.1"/>
    <property type="molecule type" value="Genomic_DNA"/>
</dbReference>
<dbReference type="InterPro" id="IPR014729">
    <property type="entry name" value="Rossmann-like_a/b/a_fold"/>
</dbReference>
<keyword evidence="6 9" id="KW-0648">Protein biosynthesis</keyword>
<name>A0ABY8LTR9_9BACT</name>
<evidence type="ECO:0000256" key="5">
    <source>
        <dbReference type="ARBA" id="ARBA00022840"/>
    </source>
</evidence>
<dbReference type="InterPro" id="IPR001278">
    <property type="entry name" value="Arg-tRNA-ligase"/>
</dbReference>
<dbReference type="SMART" id="SM00836">
    <property type="entry name" value="DALR_1"/>
    <property type="match status" value="1"/>
</dbReference>
<dbReference type="HAMAP" id="MF_00123">
    <property type="entry name" value="Arg_tRNA_synth"/>
    <property type="match status" value="1"/>
</dbReference>
<gene>
    <name evidence="9 13" type="primary">argS</name>
    <name evidence="13" type="ORF">QEG99_04185</name>
</gene>
<comment type="catalytic activity">
    <reaction evidence="8 9">
        <text>tRNA(Arg) + L-arginine + ATP = L-arginyl-tRNA(Arg) + AMP + diphosphate</text>
        <dbReference type="Rhea" id="RHEA:20301"/>
        <dbReference type="Rhea" id="RHEA-COMP:9658"/>
        <dbReference type="Rhea" id="RHEA-COMP:9673"/>
        <dbReference type="ChEBI" id="CHEBI:30616"/>
        <dbReference type="ChEBI" id="CHEBI:32682"/>
        <dbReference type="ChEBI" id="CHEBI:33019"/>
        <dbReference type="ChEBI" id="CHEBI:78442"/>
        <dbReference type="ChEBI" id="CHEBI:78513"/>
        <dbReference type="ChEBI" id="CHEBI:456215"/>
        <dbReference type="EC" id="6.1.1.19"/>
    </reaction>
</comment>
<evidence type="ECO:0000256" key="8">
    <source>
        <dbReference type="ARBA" id="ARBA00049339"/>
    </source>
</evidence>
<dbReference type="EC" id="6.1.1.19" evidence="9"/>
<evidence type="ECO:0000313" key="14">
    <source>
        <dbReference type="Proteomes" id="UP001179842"/>
    </source>
</evidence>
<dbReference type="NCBIfam" id="TIGR00456">
    <property type="entry name" value="argS"/>
    <property type="match status" value="1"/>
</dbReference>
<dbReference type="InterPro" id="IPR005148">
    <property type="entry name" value="Arg-tRNA-synth_N"/>
</dbReference>
<evidence type="ECO:0000256" key="4">
    <source>
        <dbReference type="ARBA" id="ARBA00022741"/>
    </source>
</evidence>
<evidence type="ECO:0000256" key="10">
    <source>
        <dbReference type="RuleBase" id="RU363038"/>
    </source>
</evidence>
<dbReference type="SUPFAM" id="SSF47323">
    <property type="entry name" value="Anticodon-binding domain of a subclass of class I aminoacyl-tRNA synthetases"/>
    <property type="match status" value="1"/>
</dbReference>
<evidence type="ECO:0000256" key="7">
    <source>
        <dbReference type="ARBA" id="ARBA00023146"/>
    </source>
</evidence>